<evidence type="ECO:0000313" key="3">
    <source>
        <dbReference type="Proteomes" id="UP001241988"/>
    </source>
</evidence>
<keyword evidence="1" id="KW-0812">Transmembrane</keyword>
<organism evidence="2 3">
    <name type="scientific">Planomicrobium stackebrandtii</name>
    <dbReference type="NCBI Taxonomy" id="253160"/>
    <lineage>
        <taxon>Bacteria</taxon>
        <taxon>Bacillati</taxon>
        <taxon>Bacillota</taxon>
        <taxon>Bacilli</taxon>
        <taxon>Bacillales</taxon>
        <taxon>Caryophanaceae</taxon>
        <taxon>Planomicrobium</taxon>
    </lineage>
</organism>
<proteinExistence type="predicted"/>
<keyword evidence="1" id="KW-0472">Membrane</keyword>
<evidence type="ECO:0000256" key="1">
    <source>
        <dbReference type="SAM" id="Phobius"/>
    </source>
</evidence>
<keyword evidence="1" id="KW-1133">Transmembrane helix</keyword>
<sequence>MKTEIEIAEDMKEGERLIKAYLFFFFSIKSFFYFDFEVGLNLWLETAFN</sequence>
<dbReference type="EMBL" id="JAUSWB010000005">
    <property type="protein sequence ID" value="MDQ0429465.1"/>
    <property type="molecule type" value="Genomic_DNA"/>
</dbReference>
<gene>
    <name evidence="2" type="ORF">QOZ98_002293</name>
</gene>
<comment type="caution">
    <text evidence="2">The sequence shown here is derived from an EMBL/GenBank/DDBJ whole genome shotgun (WGS) entry which is preliminary data.</text>
</comment>
<accession>A0ABU0GVS4</accession>
<reference evidence="2 3" key="1">
    <citation type="submission" date="2023-07" db="EMBL/GenBank/DDBJ databases">
        <title>Genomic Encyclopedia of Type Strains, Phase IV (KMG-IV): sequencing the most valuable type-strain genomes for metagenomic binning, comparative biology and taxonomic classification.</title>
        <authorList>
            <person name="Goeker M."/>
        </authorList>
    </citation>
    <scope>NUCLEOTIDE SEQUENCE [LARGE SCALE GENOMIC DNA]</scope>
    <source>
        <strain evidence="2 3">DSM 16419</strain>
    </source>
</reference>
<name>A0ABU0GVS4_9BACL</name>
<protein>
    <submittedName>
        <fullName evidence="2">Uncharacterized protein</fullName>
    </submittedName>
</protein>
<keyword evidence="3" id="KW-1185">Reference proteome</keyword>
<dbReference type="Proteomes" id="UP001241988">
    <property type="component" value="Unassembled WGS sequence"/>
</dbReference>
<evidence type="ECO:0000313" key="2">
    <source>
        <dbReference type="EMBL" id="MDQ0429465.1"/>
    </source>
</evidence>
<feature type="transmembrane region" description="Helical" evidence="1">
    <location>
        <begin position="21"/>
        <end position="44"/>
    </location>
</feature>